<evidence type="ECO:0000256" key="2">
    <source>
        <dbReference type="SAM" id="MobiDB-lite"/>
    </source>
</evidence>
<feature type="domain" description="C2" evidence="3">
    <location>
        <begin position="248"/>
        <end position="371"/>
    </location>
</feature>
<proteinExistence type="predicted"/>
<dbReference type="SUPFAM" id="SSF49562">
    <property type="entry name" value="C2 domain (Calcium/lipid-binding domain, CaLB)"/>
    <property type="match status" value="2"/>
</dbReference>
<evidence type="ECO:0000259" key="3">
    <source>
        <dbReference type="PROSITE" id="PS50004"/>
    </source>
</evidence>
<dbReference type="CDD" id="cd08390">
    <property type="entry name" value="C2A_Synaptotagmin-15-17"/>
    <property type="match status" value="1"/>
</dbReference>
<keyword evidence="5" id="KW-1185">Reference proteome</keyword>
<dbReference type="SMART" id="SM00239">
    <property type="entry name" value="C2"/>
    <property type="match status" value="2"/>
</dbReference>
<evidence type="ECO:0000313" key="5">
    <source>
        <dbReference type="Proteomes" id="UP001162480"/>
    </source>
</evidence>
<feature type="region of interest" description="Disordered" evidence="2">
    <location>
        <begin position="1"/>
        <end position="80"/>
    </location>
</feature>
<dbReference type="Proteomes" id="UP001162480">
    <property type="component" value="Chromosome 17"/>
</dbReference>
<dbReference type="FunFam" id="2.60.40.150:FF:000237">
    <property type="entry name" value="Synaptotagmin 15"/>
    <property type="match status" value="1"/>
</dbReference>
<organism evidence="4 5">
    <name type="scientific">Octopus vulgaris</name>
    <name type="common">Common octopus</name>
    <dbReference type="NCBI Taxonomy" id="6645"/>
    <lineage>
        <taxon>Eukaryota</taxon>
        <taxon>Metazoa</taxon>
        <taxon>Spiralia</taxon>
        <taxon>Lophotrochozoa</taxon>
        <taxon>Mollusca</taxon>
        <taxon>Cephalopoda</taxon>
        <taxon>Coleoidea</taxon>
        <taxon>Octopodiformes</taxon>
        <taxon>Octopoda</taxon>
        <taxon>Incirrata</taxon>
        <taxon>Octopodidae</taxon>
        <taxon>Octopus</taxon>
    </lineage>
</organism>
<dbReference type="InterPro" id="IPR000008">
    <property type="entry name" value="C2_dom"/>
</dbReference>
<dbReference type="InterPro" id="IPR047897">
    <property type="entry name" value="Synaptotagmin-15/17_C2A"/>
</dbReference>
<dbReference type="GO" id="GO:0070382">
    <property type="term" value="C:exocytic vesicle"/>
    <property type="evidence" value="ECO:0007669"/>
    <property type="project" value="TreeGrafter"/>
</dbReference>
<dbReference type="Pfam" id="PF00168">
    <property type="entry name" value="C2"/>
    <property type="match status" value="2"/>
</dbReference>
<name>A0AA36BJA4_OCTVU</name>
<dbReference type="PROSITE" id="PS50004">
    <property type="entry name" value="C2"/>
    <property type="match status" value="2"/>
</dbReference>
<dbReference type="InterPro" id="IPR035892">
    <property type="entry name" value="C2_domain_sf"/>
</dbReference>
<protein>
    <submittedName>
        <fullName evidence="4">Synaptotagmin-15-like isoform X1</fullName>
    </submittedName>
</protein>
<sequence length="388" mass="44514">MYSKKRSSTQNYDEIETDNNAAPLSDTPFCSTTSINTKQIPFTVPPHGTPQVSRRSSRSLGEEHPAGYGSEPSSPALKRPSVEIPGAYELGAIDPSLYKIVDEDEDYDMSDDHIGRLWFTVEYERETEKLLVTLIKAKNLPSRTMSSSNGCDPFVRIYLMPDERRYLQSKLRKKTCNPKFEESYIFQVSHKSFDDRILKFTMFDVDRHRRHNVIGHALFPLKEYDCENNERMVIWRDLEKEVSESTSDKGEIFIALSYNSHLERLTTAIFEARDLKKTDGNTNVGMDSYVKVCLLIQNKIVKSKKTAIVKRTIDPNFSESFTFKLSSSSLDTASISVSTMQHFTGAKDKMIGRVVLGSFMFARGRELEHWNEMLSSQRDQISYWHSLT</sequence>
<dbReference type="GO" id="GO:0005544">
    <property type="term" value="F:calcium-dependent phospholipid binding"/>
    <property type="evidence" value="ECO:0007669"/>
    <property type="project" value="TreeGrafter"/>
</dbReference>
<feature type="compositionally biased region" description="Polar residues" evidence="2">
    <location>
        <begin position="8"/>
        <end position="40"/>
    </location>
</feature>
<dbReference type="PANTHER" id="PTHR10024">
    <property type="entry name" value="SYNAPTOTAGMIN"/>
    <property type="match status" value="1"/>
</dbReference>
<dbReference type="GO" id="GO:0005509">
    <property type="term" value="F:calcium ion binding"/>
    <property type="evidence" value="ECO:0007669"/>
    <property type="project" value="TreeGrafter"/>
</dbReference>
<dbReference type="GO" id="GO:0030276">
    <property type="term" value="F:clathrin binding"/>
    <property type="evidence" value="ECO:0007669"/>
    <property type="project" value="TreeGrafter"/>
</dbReference>
<reference evidence="4" key="1">
    <citation type="submission" date="2023-08" db="EMBL/GenBank/DDBJ databases">
        <authorList>
            <person name="Alioto T."/>
            <person name="Alioto T."/>
            <person name="Gomez Garrido J."/>
        </authorList>
    </citation>
    <scope>NUCLEOTIDE SEQUENCE</scope>
</reference>
<dbReference type="GO" id="GO:0017156">
    <property type="term" value="P:calcium-ion regulated exocytosis"/>
    <property type="evidence" value="ECO:0007669"/>
    <property type="project" value="TreeGrafter"/>
</dbReference>
<gene>
    <name evidence="4" type="ORF">OCTVUL_1B027049</name>
</gene>
<accession>A0AA36BJA4</accession>
<dbReference type="AlphaFoldDB" id="A0AA36BJA4"/>
<dbReference type="EMBL" id="OX597830">
    <property type="protein sequence ID" value="CAI9735089.1"/>
    <property type="molecule type" value="Genomic_DNA"/>
</dbReference>
<dbReference type="Gene3D" id="2.60.40.150">
    <property type="entry name" value="C2 domain"/>
    <property type="match status" value="2"/>
</dbReference>
<dbReference type="GO" id="GO:0000149">
    <property type="term" value="F:SNARE binding"/>
    <property type="evidence" value="ECO:0007669"/>
    <property type="project" value="TreeGrafter"/>
</dbReference>
<dbReference type="PANTHER" id="PTHR10024:SF234">
    <property type="entry name" value="SYNAPTOTAGMIN-15-RELATED"/>
    <property type="match status" value="1"/>
</dbReference>
<dbReference type="GO" id="GO:0001786">
    <property type="term" value="F:phosphatidylserine binding"/>
    <property type="evidence" value="ECO:0007669"/>
    <property type="project" value="TreeGrafter"/>
</dbReference>
<dbReference type="GO" id="GO:0005886">
    <property type="term" value="C:plasma membrane"/>
    <property type="evidence" value="ECO:0007669"/>
    <property type="project" value="TreeGrafter"/>
</dbReference>
<evidence type="ECO:0000313" key="4">
    <source>
        <dbReference type="EMBL" id="CAI9735089.1"/>
    </source>
</evidence>
<feature type="domain" description="C2" evidence="3">
    <location>
        <begin position="113"/>
        <end position="236"/>
    </location>
</feature>
<keyword evidence="1" id="KW-0677">Repeat</keyword>
<evidence type="ECO:0000256" key="1">
    <source>
        <dbReference type="ARBA" id="ARBA00022737"/>
    </source>
</evidence>